<keyword evidence="7" id="KW-0732">Signal</keyword>
<reference evidence="9 10" key="1">
    <citation type="submission" date="2024-03" db="EMBL/GenBank/DDBJ databases">
        <title>Chitinophaga caseinilytica sp. nov., a casein hydrolysing bacterium isolated from forest soil.</title>
        <authorList>
            <person name="Lee D.S."/>
            <person name="Han D.M."/>
            <person name="Baek J.H."/>
            <person name="Choi D.G."/>
            <person name="Jeon J.H."/>
            <person name="Jeon C.O."/>
        </authorList>
    </citation>
    <scope>NUCLEOTIDE SEQUENCE [LARGE SCALE GENOMIC DNA]</scope>
    <source>
        <strain evidence="9 10">KACC 19118</strain>
    </source>
</reference>
<dbReference type="PANTHER" id="PTHR32234">
    <property type="entry name" value="THIOL:DISULFIDE INTERCHANGE PROTEIN DSBD"/>
    <property type="match status" value="1"/>
</dbReference>
<name>A0ABZ2Z6D6_9BACT</name>
<evidence type="ECO:0000256" key="1">
    <source>
        <dbReference type="ARBA" id="ARBA00004141"/>
    </source>
</evidence>
<gene>
    <name evidence="9" type="ORF">WJU22_01705</name>
</gene>
<feature type="transmembrane region" description="Helical" evidence="6">
    <location>
        <begin position="285"/>
        <end position="306"/>
    </location>
</feature>
<feature type="transmembrane region" description="Helical" evidence="6">
    <location>
        <begin position="366"/>
        <end position="390"/>
    </location>
</feature>
<keyword evidence="4 6" id="KW-1133">Transmembrane helix</keyword>
<dbReference type="PANTHER" id="PTHR32234:SF0">
    <property type="entry name" value="THIOL:DISULFIDE INTERCHANGE PROTEIN DSBD"/>
    <property type="match status" value="1"/>
</dbReference>
<evidence type="ECO:0000256" key="3">
    <source>
        <dbReference type="ARBA" id="ARBA00022748"/>
    </source>
</evidence>
<dbReference type="InterPro" id="IPR036249">
    <property type="entry name" value="Thioredoxin-like_sf"/>
</dbReference>
<evidence type="ECO:0000259" key="8">
    <source>
        <dbReference type="Pfam" id="PF02683"/>
    </source>
</evidence>
<evidence type="ECO:0000256" key="6">
    <source>
        <dbReference type="SAM" id="Phobius"/>
    </source>
</evidence>
<comment type="subcellular location">
    <subcellularLocation>
        <location evidence="1">Membrane</location>
        <topology evidence="1">Multi-pass membrane protein</topology>
    </subcellularLocation>
</comment>
<feature type="transmembrane region" description="Helical" evidence="6">
    <location>
        <begin position="473"/>
        <end position="493"/>
    </location>
</feature>
<keyword evidence="10" id="KW-1185">Reference proteome</keyword>
<dbReference type="Proteomes" id="UP001449657">
    <property type="component" value="Chromosome"/>
</dbReference>
<sequence length="678" mass="74426">MKYIISMISALLLLIGFSTKAQETENAPVHTSAWEFTAEKKAPGEYILKFKALIEPGWKLMAASMGDDEPNSRIVFDSLSDTRVKIQALADASAPLKAKEPMLDNMEIKYFENAAEITATVKYNTDSVKDLRGTVNYFILKGEEILPEEVPFTFTADASGNLAGGAGGLKVNEEAAAGLKRPTIDLANPIMKVGGIGNEGESSVWLIFVLGFLGGLVALVTPCVFPMIPLTVSFFTKSAQDRKSGIFNATMYGFFIFLIYVLFSLPFHIAGKADSAIFNNISTNVWLNLAFFVVFVVFALSFFGLFEITLPSGLASKADSKANKNSLVGIFFMALTLVVVSFSCTGPIMGSLLAGAGSAAGGANGAWMLTAGMAGFGIALALPFALFALFPNWLNSLPKSGGWLTSVKVVLGFVEVALAIKFLSNADLVTHWGILHRETFFLIWIIIFGLTTAYLFGLIKFPHDSPVKKLGKVRIFFGILFGAFTLYLIPGITNTKYARIRLMSGFAPPMSYSWYGHSTATEKGAVEPDIINEYEKGLALAKEKNKPVLLDFTGWACVNCRNMEENVWTDPEVHSLIKDNYILISLYTDDRKKLGENDQFLFKSDEGWSKKIVTIGDKYATFQRVNFINQSQPLYVLITPDERLLTLPVAYTPDIQEYSNWLKAGLEGWKKVSNTAQK</sequence>
<dbReference type="EMBL" id="CP150096">
    <property type="protein sequence ID" value="WZN46897.1"/>
    <property type="molecule type" value="Genomic_DNA"/>
</dbReference>
<dbReference type="Pfam" id="PF13899">
    <property type="entry name" value="Thioredoxin_7"/>
    <property type="match status" value="1"/>
</dbReference>
<keyword evidence="2 6" id="KW-0812">Transmembrane</keyword>
<dbReference type="Pfam" id="PF02683">
    <property type="entry name" value="DsbD_TM"/>
    <property type="match status" value="1"/>
</dbReference>
<evidence type="ECO:0000256" key="5">
    <source>
        <dbReference type="ARBA" id="ARBA00023136"/>
    </source>
</evidence>
<dbReference type="RefSeq" id="WP_341841571.1">
    <property type="nucleotide sequence ID" value="NZ_CP149792.1"/>
</dbReference>
<keyword evidence="5 6" id="KW-0472">Membrane</keyword>
<dbReference type="Gene3D" id="3.40.30.10">
    <property type="entry name" value="Glutaredoxin"/>
    <property type="match status" value="1"/>
</dbReference>
<dbReference type="SUPFAM" id="SSF52833">
    <property type="entry name" value="Thioredoxin-like"/>
    <property type="match status" value="1"/>
</dbReference>
<evidence type="ECO:0000313" key="9">
    <source>
        <dbReference type="EMBL" id="WZN46897.1"/>
    </source>
</evidence>
<proteinExistence type="predicted"/>
<keyword evidence="3" id="KW-0201">Cytochrome c-type biogenesis</keyword>
<feature type="transmembrane region" description="Helical" evidence="6">
    <location>
        <begin position="440"/>
        <end position="461"/>
    </location>
</feature>
<feature type="transmembrane region" description="Helical" evidence="6">
    <location>
        <begin position="204"/>
        <end position="225"/>
    </location>
</feature>
<evidence type="ECO:0000256" key="4">
    <source>
        <dbReference type="ARBA" id="ARBA00022989"/>
    </source>
</evidence>
<evidence type="ECO:0000256" key="2">
    <source>
        <dbReference type="ARBA" id="ARBA00022692"/>
    </source>
</evidence>
<evidence type="ECO:0000313" key="10">
    <source>
        <dbReference type="Proteomes" id="UP001449657"/>
    </source>
</evidence>
<feature type="signal peptide" evidence="7">
    <location>
        <begin position="1"/>
        <end position="21"/>
    </location>
</feature>
<dbReference type="InterPro" id="IPR003834">
    <property type="entry name" value="Cyt_c_assmbl_TM_dom"/>
</dbReference>
<feature type="domain" description="Cytochrome C biogenesis protein transmembrane" evidence="8">
    <location>
        <begin position="205"/>
        <end position="424"/>
    </location>
</feature>
<feature type="transmembrane region" description="Helical" evidence="6">
    <location>
        <begin position="327"/>
        <end position="354"/>
    </location>
</feature>
<feature type="transmembrane region" description="Helical" evidence="6">
    <location>
        <begin position="246"/>
        <end position="265"/>
    </location>
</feature>
<protein>
    <submittedName>
        <fullName evidence="9">Cytochrome c biogenesis protein CcdA</fullName>
    </submittedName>
</protein>
<organism evidence="9 10">
    <name type="scientific">Chitinophaga caseinilytica</name>
    <dbReference type="NCBI Taxonomy" id="2267521"/>
    <lineage>
        <taxon>Bacteria</taxon>
        <taxon>Pseudomonadati</taxon>
        <taxon>Bacteroidota</taxon>
        <taxon>Chitinophagia</taxon>
        <taxon>Chitinophagales</taxon>
        <taxon>Chitinophagaceae</taxon>
        <taxon>Chitinophaga</taxon>
    </lineage>
</organism>
<feature type="transmembrane region" description="Helical" evidence="6">
    <location>
        <begin position="402"/>
        <end position="420"/>
    </location>
</feature>
<accession>A0ABZ2Z6D6</accession>
<feature type="chain" id="PRO_5046291730" evidence="7">
    <location>
        <begin position="22"/>
        <end position="678"/>
    </location>
</feature>
<evidence type="ECO:0000256" key="7">
    <source>
        <dbReference type="SAM" id="SignalP"/>
    </source>
</evidence>